<dbReference type="InterPro" id="IPR036390">
    <property type="entry name" value="WH_DNA-bd_sf"/>
</dbReference>
<evidence type="ECO:0000313" key="7">
    <source>
        <dbReference type="Proteomes" id="UP000199517"/>
    </source>
</evidence>
<dbReference type="PANTHER" id="PTHR30537:SF5">
    <property type="entry name" value="HTH-TYPE TRANSCRIPTIONAL ACTIVATOR TTDR-RELATED"/>
    <property type="match status" value="1"/>
</dbReference>
<dbReference type="Pfam" id="PF00126">
    <property type="entry name" value="HTH_1"/>
    <property type="match status" value="1"/>
</dbReference>
<dbReference type="GO" id="GO:0003700">
    <property type="term" value="F:DNA-binding transcription factor activity"/>
    <property type="evidence" value="ECO:0007669"/>
    <property type="project" value="InterPro"/>
</dbReference>
<keyword evidence="7" id="KW-1185">Reference proteome</keyword>
<gene>
    <name evidence="6" type="ORF">SAMN04489710_11365</name>
</gene>
<dbReference type="Proteomes" id="UP000199517">
    <property type="component" value="Unassembled WGS sequence"/>
</dbReference>
<dbReference type="PRINTS" id="PR00039">
    <property type="entry name" value="HTHLYSR"/>
</dbReference>
<evidence type="ECO:0000256" key="3">
    <source>
        <dbReference type="ARBA" id="ARBA00023125"/>
    </source>
</evidence>
<dbReference type="PANTHER" id="PTHR30537">
    <property type="entry name" value="HTH-TYPE TRANSCRIPTIONAL REGULATOR"/>
    <property type="match status" value="1"/>
</dbReference>
<organism evidence="6 7">
    <name type="scientific">Paracidovorax konjaci</name>
    <dbReference type="NCBI Taxonomy" id="32040"/>
    <lineage>
        <taxon>Bacteria</taxon>
        <taxon>Pseudomonadati</taxon>
        <taxon>Pseudomonadota</taxon>
        <taxon>Betaproteobacteria</taxon>
        <taxon>Burkholderiales</taxon>
        <taxon>Comamonadaceae</taxon>
        <taxon>Paracidovorax</taxon>
    </lineage>
</organism>
<evidence type="ECO:0000256" key="2">
    <source>
        <dbReference type="ARBA" id="ARBA00023015"/>
    </source>
</evidence>
<name>A0A1I1XJJ0_9BURK</name>
<dbReference type="GO" id="GO:0006351">
    <property type="term" value="P:DNA-templated transcription"/>
    <property type="evidence" value="ECO:0007669"/>
    <property type="project" value="TreeGrafter"/>
</dbReference>
<accession>A0A1I1XJJ0</accession>
<dbReference type="InterPro" id="IPR058163">
    <property type="entry name" value="LysR-type_TF_proteobact-type"/>
</dbReference>
<keyword evidence="4" id="KW-0804">Transcription</keyword>
<dbReference type="GO" id="GO:0043565">
    <property type="term" value="F:sequence-specific DNA binding"/>
    <property type="evidence" value="ECO:0007669"/>
    <property type="project" value="TreeGrafter"/>
</dbReference>
<dbReference type="InterPro" id="IPR036388">
    <property type="entry name" value="WH-like_DNA-bd_sf"/>
</dbReference>
<dbReference type="Gene3D" id="1.10.10.10">
    <property type="entry name" value="Winged helix-like DNA-binding domain superfamily/Winged helix DNA-binding domain"/>
    <property type="match status" value="1"/>
</dbReference>
<proteinExistence type="inferred from homology"/>
<dbReference type="FunFam" id="1.10.10.10:FF:000001">
    <property type="entry name" value="LysR family transcriptional regulator"/>
    <property type="match status" value="1"/>
</dbReference>
<dbReference type="InterPro" id="IPR005119">
    <property type="entry name" value="LysR_subst-bd"/>
</dbReference>
<evidence type="ECO:0000256" key="4">
    <source>
        <dbReference type="ARBA" id="ARBA00023163"/>
    </source>
</evidence>
<evidence type="ECO:0000259" key="5">
    <source>
        <dbReference type="PROSITE" id="PS50931"/>
    </source>
</evidence>
<dbReference type="SUPFAM" id="SSF53850">
    <property type="entry name" value="Periplasmic binding protein-like II"/>
    <property type="match status" value="1"/>
</dbReference>
<dbReference type="RefSeq" id="WP_092955243.1">
    <property type="nucleotide sequence ID" value="NZ_FOMQ01000013.1"/>
</dbReference>
<dbReference type="Gene3D" id="3.40.190.290">
    <property type="match status" value="1"/>
</dbReference>
<keyword evidence="2" id="KW-0805">Transcription regulation</keyword>
<evidence type="ECO:0000313" key="6">
    <source>
        <dbReference type="EMBL" id="SFE06808.1"/>
    </source>
</evidence>
<dbReference type="SUPFAM" id="SSF46785">
    <property type="entry name" value="Winged helix' DNA-binding domain"/>
    <property type="match status" value="1"/>
</dbReference>
<reference evidence="7" key="1">
    <citation type="submission" date="2016-10" db="EMBL/GenBank/DDBJ databases">
        <authorList>
            <person name="Varghese N."/>
            <person name="Submissions S."/>
        </authorList>
    </citation>
    <scope>NUCLEOTIDE SEQUENCE [LARGE SCALE GENOMIC DNA]</scope>
    <source>
        <strain evidence="7">DSM 7481</strain>
    </source>
</reference>
<protein>
    <submittedName>
        <fullName evidence="6">DNA-binding transcriptional regulator, LysR family</fullName>
    </submittedName>
</protein>
<comment type="similarity">
    <text evidence="1">Belongs to the LysR transcriptional regulatory family.</text>
</comment>
<dbReference type="InterPro" id="IPR000847">
    <property type="entry name" value="LysR_HTH_N"/>
</dbReference>
<dbReference type="CDD" id="cd08422">
    <property type="entry name" value="PBP2_CrgA_like"/>
    <property type="match status" value="1"/>
</dbReference>
<evidence type="ECO:0000256" key="1">
    <source>
        <dbReference type="ARBA" id="ARBA00009437"/>
    </source>
</evidence>
<feature type="domain" description="HTH lysR-type" evidence="5">
    <location>
        <begin position="8"/>
        <end position="65"/>
    </location>
</feature>
<sequence length="313" mass="33534">MRTNEALDSLPDMAVFARVVAAGSFSAAARGLGLTPSAVSRQVARLESVLRVRLLERTTRRLRLTEAGRAAYAHCEALESAAREVLSLAGDAATGVPRGLVRMSVPKAYGRQRIHALVPPFLAAHPQVDLQLVVTDRTVDLFAEDIDLALRITDTPPPGLAGRPLEAVEHLVCASPAYLAQRGTPEHPRDLARHDCIALGEDERDRHWRFVRAGGTGGLAEAATTVAVRGRYVANHSEMRCDAALAHLGIATLPGFTARAALETGALVRVLPGWRHTTAYSGTAWLLYPPNRFLPARVRAWIDHLAAGIGGGG</sequence>
<dbReference type="PROSITE" id="PS50931">
    <property type="entry name" value="HTH_LYSR"/>
    <property type="match status" value="1"/>
</dbReference>
<keyword evidence="3 6" id="KW-0238">DNA-binding</keyword>
<dbReference type="AlphaFoldDB" id="A0A1I1XJJ0"/>
<dbReference type="EMBL" id="FOMQ01000013">
    <property type="protein sequence ID" value="SFE06808.1"/>
    <property type="molecule type" value="Genomic_DNA"/>
</dbReference>
<dbReference type="Pfam" id="PF03466">
    <property type="entry name" value="LysR_substrate"/>
    <property type="match status" value="1"/>
</dbReference>
<dbReference type="OrthoDB" id="8928056at2"/>
<dbReference type="STRING" id="32040.SAMN04489710_11365"/>